<feature type="compositionally biased region" description="Polar residues" evidence="1">
    <location>
        <begin position="11"/>
        <end position="33"/>
    </location>
</feature>
<dbReference type="InterPro" id="IPR001279">
    <property type="entry name" value="Metallo-B-lactamas"/>
</dbReference>
<proteinExistence type="predicted"/>
<keyword evidence="4" id="KW-1185">Reference proteome</keyword>
<dbReference type="Proteomes" id="UP000756132">
    <property type="component" value="Chromosome 4"/>
</dbReference>
<organism evidence="3 4">
    <name type="scientific">Passalora fulva</name>
    <name type="common">Tomato leaf mold</name>
    <name type="synonym">Cladosporium fulvum</name>
    <dbReference type="NCBI Taxonomy" id="5499"/>
    <lineage>
        <taxon>Eukaryota</taxon>
        <taxon>Fungi</taxon>
        <taxon>Dikarya</taxon>
        <taxon>Ascomycota</taxon>
        <taxon>Pezizomycotina</taxon>
        <taxon>Dothideomycetes</taxon>
        <taxon>Dothideomycetidae</taxon>
        <taxon>Mycosphaerellales</taxon>
        <taxon>Mycosphaerellaceae</taxon>
        <taxon>Fulvia</taxon>
    </lineage>
</organism>
<dbReference type="AlphaFoldDB" id="A0A9Q8LF61"/>
<reference evidence="3" key="2">
    <citation type="journal article" date="2022" name="Microb. Genom.">
        <title>A chromosome-scale genome assembly of the tomato pathogen Cladosporium fulvum reveals a compartmentalized genome architecture and the presence of a dispensable chromosome.</title>
        <authorList>
            <person name="Zaccaron A.Z."/>
            <person name="Chen L.H."/>
            <person name="Samaras A."/>
            <person name="Stergiopoulos I."/>
        </authorList>
    </citation>
    <scope>NUCLEOTIDE SEQUENCE</scope>
    <source>
        <strain evidence="3">Race5_Kim</strain>
    </source>
</reference>
<dbReference type="Gene3D" id="3.60.15.10">
    <property type="entry name" value="Ribonuclease Z/Hydroxyacylglutathione hydrolase-like"/>
    <property type="match status" value="1"/>
</dbReference>
<dbReference type="InterPro" id="IPR036866">
    <property type="entry name" value="RibonucZ/Hydroxyglut_hydro"/>
</dbReference>
<evidence type="ECO:0000313" key="4">
    <source>
        <dbReference type="Proteomes" id="UP000756132"/>
    </source>
</evidence>
<dbReference type="PANTHER" id="PTHR42951">
    <property type="entry name" value="METALLO-BETA-LACTAMASE DOMAIN-CONTAINING"/>
    <property type="match status" value="1"/>
</dbReference>
<feature type="domain" description="Metallo-beta-lactamase" evidence="2">
    <location>
        <begin position="42"/>
        <end position="286"/>
    </location>
</feature>
<dbReference type="OrthoDB" id="3341310at2759"/>
<feature type="region of interest" description="Disordered" evidence="1">
    <location>
        <begin position="1"/>
        <end position="45"/>
    </location>
</feature>
<sequence length="394" mass="44406">MSLGTDRPDFSSPSAQPLTTPRSQCSPSMSHTMLTHKDPRSPLSASFTTTRINKTTFVVEEDDAFGEHPLIYVKLHPTLPLLITSDTGGDEPSERNKHAACIHLREYLEKYPVPCNNNSPLNPGGARKYIIIVTHCHYDHLGGVSQFLQGGTTEIIACAAGRDFIESDVETHGLFRFVDKVTPYFNVTHWAQSFEKLKYPIPHEDDDKLDEKTTDLGITILHTPGHTPDELAWYDHAEMHLYVGDSFHEELGNERMPIVWPSEGNMIEWAFSMQKLKTFIKAENSHAERPTSSGSDSGFEKVARRVKVGCGHQTHSADAEELMERLERLWWKVLTGEVPAGKKEVWRNDATFTWREENVVSGMSFRGPARLVDEARKFFLNGERSNGEHSAGFV</sequence>
<evidence type="ECO:0000259" key="2">
    <source>
        <dbReference type="SMART" id="SM00849"/>
    </source>
</evidence>
<dbReference type="InterPro" id="IPR050855">
    <property type="entry name" value="NDM-1-like"/>
</dbReference>
<dbReference type="KEGG" id="ffu:CLAFUR5_03956"/>
<dbReference type="GeneID" id="71983834"/>
<evidence type="ECO:0000313" key="3">
    <source>
        <dbReference type="EMBL" id="UJO16312.1"/>
    </source>
</evidence>
<dbReference type="CDD" id="cd06262">
    <property type="entry name" value="metallo-hydrolase-like_MBL-fold"/>
    <property type="match status" value="1"/>
</dbReference>
<dbReference type="SMART" id="SM00849">
    <property type="entry name" value="Lactamase_B"/>
    <property type="match status" value="1"/>
</dbReference>
<accession>A0A9Q8LF61</accession>
<reference evidence="3" key="1">
    <citation type="submission" date="2021-12" db="EMBL/GenBank/DDBJ databases">
        <authorList>
            <person name="Zaccaron A."/>
            <person name="Stergiopoulos I."/>
        </authorList>
    </citation>
    <scope>NUCLEOTIDE SEQUENCE</scope>
    <source>
        <strain evidence="3">Race5_Kim</strain>
    </source>
</reference>
<dbReference type="SUPFAM" id="SSF56281">
    <property type="entry name" value="Metallo-hydrolase/oxidoreductase"/>
    <property type="match status" value="1"/>
</dbReference>
<dbReference type="PANTHER" id="PTHR42951:SF4">
    <property type="entry name" value="ACYL-COENZYME A THIOESTERASE MBLAC2"/>
    <property type="match status" value="1"/>
</dbReference>
<dbReference type="RefSeq" id="XP_047760678.1">
    <property type="nucleotide sequence ID" value="XM_047903104.1"/>
</dbReference>
<gene>
    <name evidence="3" type="ORF">CLAFUR5_03956</name>
</gene>
<dbReference type="EMBL" id="CP090166">
    <property type="protein sequence ID" value="UJO16312.1"/>
    <property type="molecule type" value="Genomic_DNA"/>
</dbReference>
<evidence type="ECO:0000256" key="1">
    <source>
        <dbReference type="SAM" id="MobiDB-lite"/>
    </source>
</evidence>
<dbReference type="Pfam" id="PF00753">
    <property type="entry name" value="Lactamase_B"/>
    <property type="match status" value="1"/>
</dbReference>
<name>A0A9Q8LF61_PASFU</name>
<protein>
    <recommendedName>
        <fullName evidence="2">Metallo-beta-lactamase domain-containing protein</fullName>
    </recommendedName>
</protein>